<sequence>MSLNLAVIGGDGTGPEVVAQALRVLDQVAKDGGFEVQTTPLPYGGERYLETGTVLTDDEVEGLKAYDAILLGAVGHADVPPGVLEKGILLKLRFELDQYINLRPVKLYPGIETPLAGKGPDEIDMVVVRENTEDLYCGNGGVARRGTAQEISTQEMIATRFGVERCLRYAFELARSRKAQGFPGRLTLVHKTNVLTFCGGTWFRAFEAIGEADYADIEREYHHVDACCMYLATKPEIYDTVVVPNMFGDIITDLGAAIAGGMGIAASGNLNPDPSNPNPSMFEPVHGSSPDIAGQNKANPLACIDSLAMLLRETGRTQGKPALEAAGERVGAAVLAVTPKFTGKKLDRSGYGTSEIGDMVLEALGAIPVGASV</sequence>
<dbReference type="Gene3D" id="3.40.718.10">
    <property type="entry name" value="Isopropylmalate Dehydrogenase"/>
    <property type="match status" value="1"/>
</dbReference>
<dbReference type="Pfam" id="PF00180">
    <property type="entry name" value="Iso_dh"/>
    <property type="match status" value="1"/>
</dbReference>
<evidence type="ECO:0000256" key="2">
    <source>
        <dbReference type="ARBA" id="ARBA00001946"/>
    </source>
</evidence>
<evidence type="ECO:0000313" key="10">
    <source>
        <dbReference type="Proteomes" id="UP000320386"/>
    </source>
</evidence>
<dbReference type="GO" id="GO:0003862">
    <property type="term" value="F:3-isopropylmalate dehydrogenase activity"/>
    <property type="evidence" value="ECO:0007669"/>
    <property type="project" value="UniProtKB-EC"/>
</dbReference>
<evidence type="ECO:0000256" key="5">
    <source>
        <dbReference type="ARBA" id="ARBA00023027"/>
    </source>
</evidence>
<evidence type="ECO:0000256" key="7">
    <source>
        <dbReference type="SAM" id="MobiDB-lite"/>
    </source>
</evidence>
<comment type="cofactor">
    <cofactor evidence="1">
        <name>Mn(2+)</name>
        <dbReference type="ChEBI" id="CHEBI:29035"/>
    </cofactor>
</comment>
<dbReference type="InterPro" id="IPR019818">
    <property type="entry name" value="IsoCit/isopropylmalate_DH_CS"/>
</dbReference>
<gene>
    <name evidence="9" type="primary">leuB</name>
    <name evidence="9" type="ORF">Pan265_18470</name>
</gene>
<dbReference type="GO" id="GO:0000287">
    <property type="term" value="F:magnesium ion binding"/>
    <property type="evidence" value="ECO:0007669"/>
    <property type="project" value="InterPro"/>
</dbReference>
<dbReference type="OrthoDB" id="9806254at2"/>
<organism evidence="9 10">
    <name type="scientific">Mucisphaera calidilacus</name>
    <dbReference type="NCBI Taxonomy" id="2527982"/>
    <lineage>
        <taxon>Bacteria</taxon>
        <taxon>Pseudomonadati</taxon>
        <taxon>Planctomycetota</taxon>
        <taxon>Phycisphaerae</taxon>
        <taxon>Phycisphaerales</taxon>
        <taxon>Phycisphaeraceae</taxon>
        <taxon>Mucisphaera</taxon>
    </lineage>
</organism>
<keyword evidence="4 9" id="KW-0560">Oxidoreductase</keyword>
<comment type="cofactor">
    <cofactor evidence="2">
        <name>Mg(2+)</name>
        <dbReference type="ChEBI" id="CHEBI:18420"/>
    </cofactor>
</comment>
<evidence type="ECO:0000256" key="1">
    <source>
        <dbReference type="ARBA" id="ARBA00001936"/>
    </source>
</evidence>
<dbReference type="GO" id="GO:0051287">
    <property type="term" value="F:NAD binding"/>
    <property type="evidence" value="ECO:0007669"/>
    <property type="project" value="InterPro"/>
</dbReference>
<dbReference type="EC" id="1.1.1.85" evidence="9"/>
<protein>
    <submittedName>
        <fullName evidence="9">3-isopropylmalate dehydrogenase</fullName>
        <ecNumber evidence="9">1.1.1.85</ecNumber>
    </submittedName>
</protein>
<dbReference type="SMART" id="SM01329">
    <property type="entry name" value="Iso_dh"/>
    <property type="match status" value="1"/>
</dbReference>
<dbReference type="NCBIfam" id="NF002898">
    <property type="entry name" value="PRK03437.1"/>
    <property type="match status" value="1"/>
</dbReference>
<dbReference type="EMBL" id="CP036280">
    <property type="protein sequence ID" value="QDU71988.1"/>
    <property type="molecule type" value="Genomic_DNA"/>
</dbReference>
<keyword evidence="6" id="KW-0464">Manganese</keyword>
<evidence type="ECO:0000313" key="9">
    <source>
        <dbReference type="EMBL" id="QDU71988.1"/>
    </source>
</evidence>
<dbReference type="SUPFAM" id="SSF53659">
    <property type="entry name" value="Isocitrate/Isopropylmalate dehydrogenase-like"/>
    <property type="match status" value="1"/>
</dbReference>
<reference evidence="9 10" key="1">
    <citation type="submission" date="2019-02" db="EMBL/GenBank/DDBJ databases">
        <title>Deep-cultivation of Planctomycetes and their phenomic and genomic characterization uncovers novel biology.</title>
        <authorList>
            <person name="Wiegand S."/>
            <person name="Jogler M."/>
            <person name="Boedeker C."/>
            <person name="Pinto D."/>
            <person name="Vollmers J."/>
            <person name="Rivas-Marin E."/>
            <person name="Kohn T."/>
            <person name="Peeters S.H."/>
            <person name="Heuer A."/>
            <person name="Rast P."/>
            <person name="Oberbeckmann S."/>
            <person name="Bunk B."/>
            <person name="Jeske O."/>
            <person name="Meyerdierks A."/>
            <person name="Storesund J.E."/>
            <person name="Kallscheuer N."/>
            <person name="Luecker S."/>
            <person name="Lage O.M."/>
            <person name="Pohl T."/>
            <person name="Merkel B.J."/>
            <person name="Hornburger P."/>
            <person name="Mueller R.-W."/>
            <person name="Bruemmer F."/>
            <person name="Labrenz M."/>
            <person name="Spormann A.M."/>
            <person name="Op den Camp H."/>
            <person name="Overmann J."/>
            <person name="Amann R."/>
            <person name="Jetten M.S.M."/>
            <person name="Mascher T."/>
            <person name="Medema M.H."/>
            <person name="Devos D.P."/>
            <person name="Kaster A.-K."/>
            <person name="Ovreas L."/>
            <person name="Rohde M."/>
            <person name="Galperin M.Y."/>
            <person name="Jogler C."/>
        </authorList>
    </citation>
    <scope>NUCLEOTIDE SEQUENCE [LARGE SCALE GENOMIC DNA]</scope>
    <source>
        <strain evidence="9 10">Pan265</strain>
    </source>
</reference>
<evidence type="ECO:0000256" key="4">
    <source>
        <dbReference type="ARBA" id="ARBA00023002"/>
    </source>
</evidence>
<dbReference type="InterPro" id="IPR050501">
    <property type="entry name" value="ICDH/IPMDH"/>
</dbReference>
<keyword evidence="5" id="KW-0520">NAD</keyword>
<feature type="domain" description="Isopropylmalate dehydrogenase-like" evidence="8">
    <location>
        <begin position="4"/>
        <end position="360"/>
    </location>
</feature>
<accession>A0A518BYF3</accession>
<dbReference type="PROSITE" id="PS00470">
    <property type="entry name" value="IDH_IMDH"/>
    <property type="match status" value="1"/>
</dbReference>
<dbReference type="InterPro" id="IPR024084">
    <property type="entry name" value="IsoPropMal-DH-like_dom"/>
</dbReference>
<dbReference type="PANTHER" id="PTHR43275">
    <property type="entry name" value="D-MALATE DEHYDROGENASE [DECARBOXYLATING]"/>
    <property type="match status" value="1"/>
</dbReference>
<evidence type="ECO:0000256" key="6">
    <source>
        <dbReference type="ARBA" id="ARBA00023211"/>
    </source>
</evidence>
<keyword evidence="10" id="KW-1185">Reference proteome</keyword>
<dbReference type="AlphaFoldDB" id="A0A518BYF3"/>
<keyword evidence="3" id="KW-0479">Metal-binding</keyword>
<proteinExistence type="predicted"/>
<evidence type="ECO:0000259" key="8">
    <source>
        <dbReference type="SMART" id="SM01329"/>
    </source>
</evidence>
<dbReference type="KEGG" id="mcad:Pan265_18470"/>
<feature type="region of interest" description="Disordered" evidence="7">
    <location>
        <begin position="269"/>
        <end position="289"/>
    </location>
</feature>
<dbReference type="Proteomes" id="UP000320386">
    <property type="component" value="Chromosome"/>
</dbReference>
<evidence type="ECO:0000256" key="3">
    <source>
        <dbReference type="ARBA" id="ARBA00022723"/>
    </source>
</evidence>
<dbReference type="RefSeq" id="WP_145446177.1">
    <property type="nucleotide sequence ID" value="NZ_CP036280.1"/>
</dbReference>
<name>A0A518BYF3_9BACT</name>
<dbReference type="PANTHER" id="PTHR43275:SF1">
    <property type="entry name" value="D-MALATE DEHYDROGENASE [DECARBOXYLATING]"/>
    <property type="match status" value="1"/>
</dbReference>